<evidence type="ECO:0000313" key="3">
    <source>
        <dbReference type="Proteomes" id="UP000326939"/>
    </source>
</evidence>
<evidence type="ECO:0000313" key="2">
    <source>
        <dbReference type="EMBL" id="KAB5560941.1"/>
    </source>
</evidence>
<keyword evidence="1" id="KW-0812">Transmembrane</keyword>
<protein>
    <submittedName>
        <fullName evidence="2">Uncharacterized protein</fullName>
    </submittedName>
</protein>
<dbReference type="PANTHER" id="PTHR38225:SF4">
    <property type="entry name" value="PROTEIN, PUTATIVE-RELATED"/>
    <property type="match status" value="1"/>
</dbReference>
<gene>
    <name evidence="2" type="ORF">DKX38_005898</name>
</gene>
<comment type="caution">
    <text evidence="2">The sequence shown here is derived from an EMBL/GenBank/DDBJ whole genome shotgun (WGS) entry which is preliminary data.</text>
</comment>
<dbReference type="AlphaFoldDB" id="A0A5N5N3A2"/>
<accession>A0A5N5N3A2</accession>
<keyword evidence="1" id="KW-1133">Transmembrane helix</keyword>
<organism evidence="2 3">
    <name type="scientific">Salix brachista</name>
    <dbReference type="NCBI Taxonomy" id="2182728"/>
    <lineage>
        <taxon>Eukaryota</taxon>
        <taxon>Viridiplantae</taxon>
        <taxon>Streptophyta</taxon>
        <taxon>Embryophyta</taxon>
        <taxon>Tracheophyta</taxon>
        <taxon>Spermatophyta</taxon>
        <taxon>Magnoliopsida</taxon>
        <taxon>eudicotyledons</taxon>
        <taxon>Gunneridae</taxon>
        <taxon>Pentapetalae</taxon>
        <taxon>rosids</taxon>
        <taxon>fabids</taxon>
        <taxon>Malpighiales</taxon>
        <taxon>Salicaceae</taxon>
        <taxon>Saliceae</taxon>
        <taxon>Salix</taxon>
    </lineage>
</organism>
<sequence>MASSLPRKPSNPSLNIKPSYKRAPRVAMRVGAQRPGDEEGKSSNIVDANLSVLRERIENVKIKERLERCCRCEYGWNYSPEYKFKLKKELGLPTQFIDLASLFFGTVGLTCLGGTLFLCAVSLLVRLIQ</sequence>
<proteinExistence type="predicted"/>
<evidence type="ECO:0000256" key="1">
    <source>
        <dbReference type="SAM" id="Phobius"/>
    </source>
</evidence>
<feature type="transmembrane region" description="Helical" evidence="1">
    <location>
        <begin position="102"/>
        <end position="125"/>
    </location>
</feature>
<reference evidence="3" key="1">
    <citation type="journal article" date="2019" name="Gigascience">
        <title>De novo genome assembly of the endangered Acer yangbiense, a plant species with extremely small populations endemic to Yunnan Province, China.</title>
        <authorList>
            <person name="Yang J."/>
            <person name="Wariss H.M."/>
            <person name="Tao L."/>
            <person name="Zhang R."/>
            <person name="Yun Q."/>
            <person name="Hollingsworth P."/>
            <person name="Dao Z."/>
            <person name="Luo G."/>
            <person name="Guo H."/>
            <person name="Ma Y."/>
            <person name="Sun W."/>
        </authorList>
    </citation>
    <scope>NUCLEOTIDE SEQUENCE [LARGE SCALE GENOMIC DNA]</scope>
    <source>
        <strain evidence="3">cv. br00</strain>
    </source>
</reference>
<keyword evidence="3" id="KW-1185">Reference proteome</keyword>
<dbReference type="EMBL" id="VDCV01000004">
    <property type="protein sequence ID" value="KAB5560941.1"/>
    <property type="molecule type" value="Genomic_DNA"/>
</dbReference>
<keyword evidence="1" id="KW-0472">Membrane</keyword>
<name>A0A5N5N3A2_9ROSI</name>
<dbReference type="PANTHER" id="PTHR38225">
    <property type="entry name" value="PROTEIN, PUTATIVE-RELATED"/>
    <property type="match status" value="1"/>
</dbReference>
<dbReference type="Proteomes" id="UP000326939">
    <property type="component" value="Chromosome 4"/>
</dbReference>